<evidence type="ECO:0000256" key="3">
    <source>
        <dbReference type="ARBA" id="ARBA00023242"/>
    </source>
</evidence>
<feature type="region of interest" description="Disordered" evidence="4">
    <location>
        <begin position="420"/>
        <end position="439"/>
    </location>
</feature>
<comment type="caution">
    <text evidence="6">The sequence shown here is derived from an EMBL/GenBank/DDBJ whole genome shotgun (WGS) entry which is preliminary data.</text>
</comment>
<sequence>MEQINSEQPLSWNPHEETRIHTAPLSEDQSTHEDIVPNYEPASVAIKPLFNSSKSDTLPTDIAGVSWESADLLNKSIVSKSSEPSKASDLDTHLPTESLSVPFVNHSQPMPIKASALSGPVGTAYDSSSLMFASNDISVSTANVVSTLASTIASAIPSNNSLNALAASTGATTEPCLSMNSSPVLYNNGAASHKSSSPASMLSGSAHLTMTSVPTMHTLLPMPLSREDLLRDARKNNIHLAPVDRNLSVDTRHSGMHSKSFSGPTQGSGSLQGGSESAYPHSTDSTRYSVPKDRNAASGIKTDASLFPSLLHRICEDHTMNSIAYWDENYYVCIPVMENLRLQLNAMGMTANHTDSLQKNFNDYQFFRRTDQRRIRHTSELGIVKFSNPNFLPGREDLLHLIVRKSALKKMQNGIARAGGSIATRKKSKGSVRQGSMRMPRQSTFERLNPYARFAASESNGVQGFPMPAVPVSSAMPSHQPGLSISMGMLQPDFGTQTSMSMMEHTDMPMISPNQSTPLYFDQGSANFDMSSMISQPVQLNAQGQYGSPMPISQHFQQSQQHQPYQTNYTYSSQQQTQSQTHQHQQQYTEQQQQYFFSAADTNEASHNSMY</sequence>
<feature type="compositionally biased region" description="Low complexity" evidence="4">
    <location>
        <begin position="262"/>
        <end position="277"/>
    </location>
</feature>
<reference evidence="6" key="1">
    <citation type="submission" date="2022-07" db="EMBL/GenBank/DDBJ databases">
        <title>Phylogenomic reconstructions and comparative analyses of Kickxellomycotina fungi.</title>
        <authorList>
            <person name="Reynolds N.K."/>
            <person name="Stajich J.E."/>
            <person name="Barry K."/>
            <person name="Grigoriev I.V."/>
            <person name="Crous P."/>
            <person name="Smith M.E."/>
        </authorList>
    </citation>
    <scope>NUCLEOTIDE SEQUENCE</scope>
    <source>
        <strain evidence="6">NBRC 105413</strain>
    </source>
</reference>
<dbReference type="Proteomes" id="UP001145021">
    <property type="component" value="Unassembled WGS sequence"/>
</dbReference>
<evidence type="ECO:0000313" key="6">
    <source>
        <dbReference type="EMBL" id="KAJ1646198.1"/>
    </source>
</evidence>
<dbReference type="SUPFAM" id="SSF46785">
    <property type="entry name" value="Winged helix' DNA-binding domain"/>
    <property type="match status" value="1"/>
</dbReference>
<dbReference type="InterPro" id="IPR036388">
    <property type="entry name" value="WH-like_DNA-bd_sf"/>
</dbReference>
<feature type="region of interest" description="Disordered" evidence="4">
    <location>
        <begin position="1"/>
        <end position="38"/>
    </location>
</feature>
<evidence type="ECO:0000313" key="7">
    <source>
        <dbReference type="Proteomes" id="UP001145021"/>
    </source>
</evidence>
<dbReference type="EMBL" id="JANBOH010000071">
    <property type="protein sequence ID" value="KAJ1646198.1"/>
    <property type="molecule type" value="Genomic_DNA"/>
</dbReference>
<dbReference type="GO" id="GO:0043565">
    <property type="term" value="F:sequence-specific DNA binding"/>
    <property type="evidence" value="ECO:0007669"/>
    <property type="project" value="InterPro"/>
</dbReference>
<dbReference type="GO" id="GO:0005634">
    <property type="term" value="C:nucleus"/>
    <property type="evidence" value="ECO:0007669"/>
    <property type="project" value="UniProtKB-SubCell"/>
</dbReference>
<comment type="subcellular location">
    <subcellularLocation>
        <location evidence="1">Nucleus</location>
    </subcellularLocation>
</comment>
<keyword evidence="3" id="KW-0539">Nucleus</keyword>
<evidence type="ECO:0000256" key="2">
    <source>
        <dbReference type="ARBA" id="ARBA00023125"/>
    </source>
</evidence>
<organism evidence="6 7">
    <name type="scientific">Coemansia asiatica</name>
    <dbReference type="NCBI Taxonomy" id="1052880"/>
    <lineage>
        <taxon>Eukaryota</taxon>
        <taxon>Fungi</taxon>
        <taxon>Fungi incertae sedis</taxon>
        <taxon>Zoopagomycota</taxon>
        <taxon>Kickxellomycotina</taxon>
        <taxon>Kickxellomycetes</taxon>
        <taxon>Kickxellales</taxon>
        <taxon>Kickxellaceae</taxon>
        <taxon>Coemansia</taxon>
    </lineage>
</organism>
<dbReference type="InterPro" id="IPR000232">
    <property type="entry name" value="HSF_DNA-bd"/>
</dbReference>
<dbReference type="Pfam" id="PF00447">
    <property type="entry name" value="HSF_DNA-bind"/>
    <property type="match status" value="1"/>
</dbReference>
<keyword evidence="2" id="KW-0238">DNA-binding</keyword>
<dbReference type="GO" id="GO:0003700">
    <property type="term" value="F:DNA-binding transcription factor activity"/>
    <property type="evidence" value="ECO:0007669"/>
    <property type="project" value="InterPro"/>
</dbReference>
<evidence type="ECO:0000256" key="1">
    <source>
        <dbReference type="ARBA" id="ARBA00004123"/>
    </source>
</evidence>
<feature type="compositionally biased region" description="Low complexity" evidence="4">
    <location>
        <begin position="553"/>
        <end position="590"/>
    </location>
</feature>
<evidence type="ECO:0000259" key="5">
    <source>
        <dbReference type="Pfam" id="PF00447"/>
    </source>
</evidence>
<feature type="domain" description="HSF-type DNA-binding" evidence="5">
    <location>
        <begin position="307"/>
        <end position="405"/>
    </location>
</feature>
<evidence type="ECO:0000256" key="4">
    <source>
        <dbReference type="SAM" id="MobiDB-lite"/>
    </source>
</evidence>
<dbReference type="InterPro" id="IPR036390">
    <property type="entry name" value="WH_DNA-bd_sf"/>
</dbReference>
<feature type="region of interest" description="Disordered" evidence="4">
    <location>
        <begin position="244"/>
        <end position="295"/>
    </location>
</feature>
<proteinExistence type="predicted"/>
<accession>A0A9W7XN08</accession>
<name>A0A9W7XN08_9FUNG</name>
<gene>
    <name evidence="6" type="ORF">LPJ64_002302</name>
</gene>
<feature type="compositionally biased region" description="Polar residues" evidence="4">
    <location>
        <begin position="1"/>
        <end position="11"/>
    </location>
</feature>
<keyword evidence="7" id="KW-1185">Reference proteome</keyword>
<dbReference type="AlphaFoldDB" id="A0A9W7XN08"/>
<feature type="region of interest" description="Disordered" evidence="4">
    <location>
        <begin position="542"/>
        <end position="590"/>
    </location>
</feature>
<dbReference type="Gene3D" id="1.10.10.10">
    <property type="entry name" value="Winged helix-like DNA-binding domain superfamily/Winged helix DNA-binding domain"/>
    <property type="match status" value="1"/>
</dbReference>
<protein>
    <recommendedName>
        <fullName evidence="5">HSF-type DNA-binding domain-containing protein</fullName>
    </recommendedName>
</protein>